<accession>A0ABW3HKQ8</accession>
<gene>
    <name evidence="9" type="ORF">ACFQ2I_01490</name>
</gene>
<keyword evidence="6 7" id="KW-0472">Membrane</keyword>
<dbReference type="InterPro" id="IPR050640">
    <property type="entry name" value="Bact_2-comp_sensor_kinase"/>
</dbReference>
<dbReference type="Pfam" id="PF06580">
    <property type="entry name" value="His_kinase"/>
    <property type="match status" value="1"/>
</dbReference>
<keyword evidence="7" id="KW-1133">Transmembrane helix</keyword>
<dbReference type="EMBL" id="JBHTJZ010000004">
    <property type="protein sequence ID" value="MFD0958055.1"/>
    <property type="molecule type" value="Genomic_DNA"/>
</dbReference>
<dbReference type="InterPro" id="IPR036890">
    <property type="entry name" value="HATPase_C_sf"/>
</dbReference>
<dbReference type="Pfam" id="PF02518">
    <property type="entry name" value="HATPase_c"/>
    <property type="match status" value="1"/>
</dbReference>
<dbReference type="Gene3D" id="6.10.340.10">
    <property type="match status" value="1"/>
</dbReference>
<evidence type="ECO:0000256" key="5">
    <source>
        <dbReference type="ARBA" id="ARBA00022777"/>
    </source>
</evidence>
<keyword evidence="2" id="KW-1003">Cell membrane</keyword>
<evidence type="ECO:0000256" key="6">
    <source>
        <dbReference type="ARBA" id="ARBA00023136"/>
    </source>
</evidence>
<evidence type="ECO:0000256" key="7">
    <source>
        <dbReference type="SAM" id="Phobius"/>
    </source>
</evidence>
<dbReference type="SUPFAM" id="SSF55874">
    <property type="entry name" value="ATPase domain of HSP90 chaperone/DNA topoisomerase II/histidine kinase"/>
    <property type="match status" value="1"/>
</dbReference>
<keyword evidence="7" id="KW-0812">Transmembrane</keyword>
<keyword evidence="10" id="KW-1185">Reference proteome</keyword>
<comment type="subcellular location">
    <subcellularLocation>
        <location evidence="1">Cell membrane</location>
        <topology evidence="1">Multi-pass membrane protein</topology>
    </subcellularLocation>
</comment>
<protein>
    <submittedName>
        <fullName evidence="9">Sensor histidine kinase</fullName>
        <ecNumber evidence="9">2.7.13.3</ecNumber>
    </submittedName>
</protein>
<keyword evidence="4 9" id="KW-0808">Transferase</keyword>
<reference evidence="10" key="1">
    <citation type="journal article" date="2019" name="Int. J. Syst. Evol. Microbiol.">
        <title>The Global Catalogue of Microorganisms (GCM) 10K type strain sequencing project: providing services to taxonomists for standard genome sequencing and annotation.</title>
        <authorList>
            <consortium name="The Broad Institute Genomics Platform"/>
            <consortium name="The Broad Institute Genome Sequencing Center for Infectious Disease"/>
            <person name="Wu L."/>
            <person name="Ma J."/>
        </authorList>
    </citation>
    <scope>NUCLEOTIDE SEQUENCE [LARGE SCALE GENOMIC DNA]</scope>
    <source>
        <strain evidence="10">CCUG 59129</strain>
    </source>
</reference>
<dbReference type="GO" id="GO:0004673">
    <property type="term" value="F:protein histidine kinase activity"/>
    <property type="evidence" value="ECO:0007669"/>
    <property type="project" value="UniProtKB-EC"/>
</dbReference>
<keyword evidence="3" id="KW-0597">Phosphoprotein</keyword>
<dbReference type="Gene3D" id="3.30.565.10">
    <property type="entry name" value="Histidine kinase-like ATPase, C-terminal domain"/>
    <property type="match status" value="1"/>
</dbReference>
<feature type="transmembrane region" description="Helical" evidence="7">
    <location>
        <begin position="292"/>
        <end position="313"/>
    </location>
</feature>
<dbReference type="SMART" id="SM00387">
    <property type="entry name" value="HATPase_c"/>
    <property type="match status" value="1"/>
</dbReference>
<evidence type="ECO:0000256" key="3">
    <source>
        <dbReference type="ARBA" id="ARBA00022553"/>
    </source>
</evidence>
<dbReference type="Proteomes" id="UP001596989">
    <property type="component" value="Unassembled WGS sequence"/>
</dbReference>
<evidence type="ECO:0000313" key="9">
    <source>
        <dbReference type="EMBL" id="MFD0958055.1"/>
    </source>
</evidence>
<evidence type="ECO:0000256" key="4">
    <source>
        <dbReference type="ARBA" id="ARBA00022679"/>
    </source>
</evidence>
<keyword evidence="5 9" id="KW-0418">Kinase</keyword>
<dbReference type="InterPro" id="IPR010559">
    <property type="entry name" value="Sig_transdc_His_kin_internal"/>
</dbReference>
<dbReference type="RefSeq" id="WP_377561945.1">
    <property type="nucleotide sequence ID" value="NZ_JBHTJZ010000004.1"/>
</dbReference>
<sequence>MKKMLNKRNHSTIKNKLMVIVIGHLLLFSVLLFTLFMWFQSVLENKISALAMQTMDMIINHVDLYMESHIRLSDTIAIDSSLIKLLREHPDFSSPGSVWSMVQLLEKLKSFSAMNQSIDSVSIYNMGSRKILSTTDGIFNMSVDRAEWEEVIRSSTEPLTMIADAEGVVPRYAGRGRSMISVMRKLPGQEQEHILLINFNKKILDMYTGSAKLWQGTGIAISDERGKVFYTARLTEEQLDKMPIAKKAYDSIAVMGQKYIVVNKTSHVTGWTTSLIIPYREIMSDVLVMQRVVVVIFSLLAFIMLITFGLLYLQIFNPIKRLIQSMVQIEKGLSFKPIPIDRMDELGYLQKRFNDMVHNEQSMRKTIYEEQLHKKDIELKFLQSQVNPHFLYNTLDSIYWLAEERELDEISEVVLDLSRFFRLSLSRGKDYVTVKESVEHLDYYLRLQQFRHADKFEVIWAVDEELQEIKIMKLMLQPIVENAIVHSLERAAEPCQLTIAIYREHEDACFTVTDTGIGIGRDRLSSLMKEMMREDGNGISGTTYGLRNVYQRLLIQYGDDMSFGIRSEPMKETCVSIRIRLTRLKR</sequence>
<dbReference type="PANTHER" id="PTHR34220">
    <property type="entry name" value="SENSOR HISTIDINE KINASE YPDA"/>
    <property type="match status" value="1"/>
</dbReference>
<dbReference type="PROSITE" id="PS50885">
    <property type="entry name" value="HAMP"/>
    <property type="match status" value="1"/>
</dbReference>
<dbReference type="InterPro" id="IPR003594">
    <property type="entry name" value="HATPase_dom"/>
</dbReference>
<evidence type="ECO:0000259" key="8">
    <source>
        <dbReference type="PROSITE" id="PS50885"/>
    </source>
</evidence>
<dbReference type="InterPro" id="IPR003660">
    <property type="entry name" value="HAMP_dom"/>
</dbReference>
<evidence type="ECO:0000256" key="2">
    <source>
        <dbReference type="ARBA" id="ARBA00022475"/>
    </source>
</evidence>
<dbReference type="CDD" id="cd06225">
    <property type="entry name" value="HAMP"/>
    <property type="match status" value="1"/>
</dbReference>
<name>A0ABW3HKQ8_9BACL</name>
<dbReference type="EC" id="2.7.13.3" evidence="9"/>
<dbReference type="PANTHER" id="PTHR34220:SF7">
    <property type="entry name" value="SENSOR HISTIDINE KINASE YPDA"/>
    <property type="match status" value="1"/>
</dbReference>
<evidence type="ECO:0000313" key="10">
    <source>
        <dbReference type="Proteomes" id="UP001596989"/>
    </source>
</evidence>
<proteinExistence type="predicted"/>
<comment type="caution">
    <text evidence="9">The sequence shown here is derived from an EMBL/GenBank/DDBJ whole genome shotgun (WGS) entry which is preliminary data.</text>
</comment>
<feature type="domain" description="HAMP" evidence="8">
    <location>
        <begin position="313"/>
        <end position="365"/>
    </location>
</feature>
<evidence type="ECO:0000256" key="1">
    <source>
        <dbReference type="ARBA" id="ARBA00004651"/>
    </source>
</evidence>
<feature type="transmembrane region" description="Helical" evidence="7">
    <location>
        <begin position="20"/>
        <end position="39"/>
    </location>
</feature>
<dbReference type="SUPFAM" id="SSF158472">
    <property type="entry name" value="HAMP domain-like"/>
    <property type="match status" value="1"/>
</dbReference>
<organism evidence="9 10">
    <name type="scientific">Paenibacillus chungangensis</name>
    <dbReference type="NCBI Taxonomy" id="696535"/>
    <lineage>
        <taxon>Bacteria</taxon>
        <taxon>Bacillati</taxon>
        <taxon>Bacillota</taxon>
        <taxon>Bacilli</taxon>
        <taxon>Bacillales</taxon>
        <taxon>Paenibacillaceae</taxon>
        <taxon>Paenibacillus</taxon>
    </lineage>
</organism>
<dbReference type="SMART" id="SM00304">
    <property type="entry name" value="HAMP"/>
    <property type="match status" value="1"/>
</dbReference>